<dbReference type="InterPro" id="IPR028098">
    <property type="entry name" value="Glyco_trans_4-like_N"/>
</dbReference>
<evidence type="ECO:0000313" key="4">
    <source>
        <dbReference type="EMBL" id="OGE79775.1"/>
    </source>
</evidence>
<organism evidence="4 5">
    <name type="scientific">Candidatus Doudnabacteria bacterium RIFCSPHIGHO2_01_FULL_45_18</name>
    <dbReference type="NCBI Taxonomy" id="1817823"/>
    <lineage>
        <taxon>Bacteria</taxon>
        <taxon>Candidatus Doudnaibacteriota</taxon>
    </lineage>
</organism>
<dbReference type="AlphaFoldDB" id="A0A1F5NQ09"/>
<dbReference type="GO" id="GO:0009103">
    <property type="term" value="P:lipopolysaccharide biosynthetic process"/>
    <property type="evidence" value="ECO:0007669"/>
    <property type="project" value="TreeGrafter"/>
</dbReference>
<dbReference type="CDD" id="cd03809">
    <property type="entry name" value="GT4_MtfB-like"/>
    <property type="match status" value="1"/>
</dbReference>
<reference evidence="4 5" key="1">
    <citation type="journal article" date="2016" name="Nat. Commun.">
        <title>Thousands of microbial genomes shed light on interconnected biogeochemical processes in an aquifer system.</title>
        <authorList>
            <person name="Anantharaman K."/>
            <person name="Brown C.T."/>
            <person name="Hug L.A."/>
            <person name="Sharon I."/>
            <person name="Castelle C.J."/>
            <person name="Probst A.J."/>
            <person name="Thomas B.C."/>
            <person name="Singh A."/>
            <person name="Wilkins M.J."/>
            <person name="Karaoz U."/>
            <person name="Brodie E.L."/>
            <person name="Williams K.H."/>
            <person name="Hubbard S.S."/>
            <person name="Banfield J.F."/>
        </authorList>
    </citation>
    <scope>NUCLEOTIDE SEQUENCE [LARGE SCALE GENOMIC DNA]</scope>
</reference>
<dbReference type="Gene3D" id="3.40.50.2000">
    <property type="entry name" value="Glycogen Phosphorylase B"/>
    <property type="match status" value="2"/>
</dbReference>
<protein>
    <recommendedName>
        <fullName evidence="6">Glycosyl transferase family 1 domain-containing protein</fullName>
    </recommendedName>
</protein>
<dbReference type="Pfam" id="PF13439">
    <property type="entry name" value="Glyco_transf_4"/>
    <property type="match status" value="1"/>
</dbReference>
<evidence type="ECO:0000256" key="1">
    <source>
        <dbReference type="ARBA" id="ARBA00022679"/>
    </source>
</evidence>
<dbReference type="EMBL" id="MFEJ01000028">
    <property type="protein sequence ID" value="OGE79775.1"/>
    <property type="molecule type" value="Genomic_DNA"/>
</dbReference>
<dbReference type="InterPro" id="IPR001296">
    <property type="entry name" value="Glyco_trans_1"/>
</dbReference>
<evidence type="ECO:0000259" key="2">
    <source>
        <dbReference type="Pfam" id="PF00534"/>
    </source>
</evidence>
<accession>A0A1F5NQ09</accession>
<dbReference type="PANTHER" id="PTHR46401">
    <property type="entry name" value="GLYCOSYLTRANSFERASE WBBK-RELATED"/>
    <property type="match status" value="1"/>
</dbReference>
<dbReference type="Pfam" id="PF00534">
    <property type="entry name" value="Glycos_transf_1"/>
    <property type="match status" value="1"/>
</dbReference>
<evidence type="ECO:0000313" key="5">
    <source>
        <dbReference type="Proteomes" id="UP000176233"/>
    </source>
</evidence>
<feature type="domain" description="Glycosyltransferase subfamily 4-like N-terminal" evidence="3">
    <location>
        <begin position="15"/>
        <end position="167"/>
    </location>
</feature>
<dbReference type="PANTHER" id="PTHR46401:SF2">
    <property type="entry name" value="GLYCOSYLTRANSFERASE WBBK-RELATED"/>
    <property type="match status" value="1"/>
</dbReference>
<comment type="caution">
    <text evidence="4">The sequence shown here is derived from an EMBL/GenBank/DDBJ whole genome shotgun (WGS) entry which is preliminary data.</text>
</comment>
<proteinExistence type="predicted"/>
<keyword evidence="1" id="KW-0808">Transferase</keyword>
<evidence type="ECO:0000259" key="3">
    <source>
        <dbReference type="Pfam" id="PF13439"/>
    </source>
</evidence>
<evidence type="ECO:0008006" key="6">
    <source>
        <dbReference type="Google" id="ProtNLM"/>
    </source>
</evidence>
<dbReference type="GO" id="GO:0016757">
    <property type="term" value="F:glycosyltransferase activity"/>
    <property type="evidence" value="ECO:0007669"/>
    <property type="project" value="InterPro"/>
</dbReference>
<name>A0A1F5NQ09_9BACT</name>
<feature type="domain" description="Glycosyl transferase family 1" evidence="2">
    <location>
        <begin position="191"/>
        <end position="341"/>
    </location>
</feature>
<gene>
    <name evidence="4" type="ORF">A2660_00675</name>
</gene>
<dbReference type="SUPFAM" id="SSF53756">
    <property type="entry name" value="UDP-Glycosyltransferase/glycogen phosphorylase"/>
    <property type="match status" value="1"/>
</dbReference>
<sequence length="367" mass="41500">MRIGIDLRMIGGGSGIDRYLTELTHEVLKLDKTNQFVLFFRDANKSAPFQAYGHKIVVADIAHYSLAEQLRLPRILNKENLDLVHFPHFNVPIFYRKPFVLTIHDLTHTLFPGKKMSRIFHRLAYHLVFNSAILHARKIIAVSESTKKQILERFGIDSDKITVIYEGFSQVYKMMDKQEAFAAVSQKFGITKPYLLYVGVWRRYKNLPMLAQAFDKLIAKGLDLQFVIAGQPDDFYPEIKDQIFAIKNSSKIKAVGKVTDEDLKLLYNGANLFVLPSLMEGFGLTALEAAGCGVPVACSDIATLREIMGQGAEYFDPESLGNMVDVLYNLLTDPKQLEELANLGLSRSKHFSWSDAAEKTLNLYQAL</sequence>
<dbReference type="Proteomes" id="UP000176233">
    <property type="component" value="Unassembled WGS sequence"/>
</dbReference>